<comment type="function">
    <text evidence="10">Confers DNA tethering and processivity to DNA polymerases and other proteins. Acts as a clamp, forming a ring around DNA (a reaction catalyzed by the clamp-loading complex) which diffuses in an ATP-independent manner freely and bidirectionally along dsDNA. Initially characterized for its ability to contact the catalytic subunit of DNA polymerase III (Pol III), a complex, multichain enzyme responsible for most of the replicative synthesis in bacteria; Pol III exhibits 3'-5' exonuclease proofreading activity. The beta chain is required for initiation of replication as well as for processivity of DNA replication.</text>
</comment>
<evidence type="ECO:0000256" key="8">
    <source>
        <dbReference type="ARBA" id="ARBA00022932"/>
    </source>
</evidence>
<evidence type="ECO:0000256" key="1">
    <source>
        <dbReference type="ARBA" id="ARBA00004496"/>
    </source>
</evidence>
<feature type="domain" description="DNA polymerase III beta sliding clamp C-terminal" evidence="13">
    <location>
        <begin position="249"/>
        <end position="369"/>
    </location>
</feature>
<dbReference type="AlphaFoldDB" id="A0A4R7Z8Y2"/>
<comment type="similarity">
    <text evidence="2 10">Belongs to the beta sliding clamp family.</text>
</comment>
<evidence type="ECO:0000259" key="11">
    <source>
        <dbReference type="Pfam" id="PF00712"/>
    </source>
</evidence>
<dbReference type="InterPro" id="IPR046938">
    <property type="entry name" value="DNA_clamp_sf"/>
</dbReference>
<dbReference type="SMART" id="SM00480">
    <property type="entry name" value="POL3Bc"/>
    <property type="match status" value="1"/>
</dbReference>
<evidence type="ECO:0000313" key="14">
    <source>
        <dbReference type="EMBL" id="TDW13200.1"/>
    </source>
</evidence>
<comment type="caution">
    <text evidence="14">The sequence shown here is derived from an EMBL/GenBank/DDBJ whole genome shotgun (WGS) entry which is preliminary data.</text>
</comment>
<evidence type="ECO:0000313" key="15">
    <source>
        <dbReference type="Proteomes" id="UP000294743"/>
    </source>
</evidence>
<dbReference type="PANTHER" id="PTHR30478:SF0">
    <property type="entry name" value="BETA SLIDING CLAMP"/>
    <property type="match status" value="1"/>
</dbReference>
<evidence type="ECO:0000256" key="9">
    <source>
        <dbReference type="ARBA" id="ARBA00023125"/>
    </source>
</evidence>
<dbReference type="InterPro" id="IPR022637">
    <property type="entry name" value="DNA_polIII_beta_cen"/>
</dbReference>
<dbReference type="PIRSF" id="PIRSF000804">
    <property type="entry name" value="DNA_pol_III_b"/>
    <property type="match status" value="1"/>
</dbReference>
<dbReference type="InterPro" id="IPR022634">
    <property type="entry name" value="DNA_polIII_beta_N"/>
</dbReference>
<dbReference type="InterPro" id="IPR001001">
    <property type="entry name" value="DNA_polIII_beta"/>
</dbReference>
<gene>
    <name evidence="14" type="ORF">EDD63_14413</name>
</gene>
<dbReference type="RefSeq" id="WP_134170918.1">
    <property type="nucleotide sequence ID" value="NZ_SODD01000044.1"/>
</dbReference>
<evidence type="ECO:0000256" key="10">
    <source>
        <dbReference type="PIRNR" id="PIRNR000804"/>
    </source>
</evidence>
<dbReference type="Pfam" id="PF00712">
    <property type="entry name" value="DNA_pol3_beta"/>
    <property type="match status" value="1"/>
</dbReference>
<dbReference type="CDD" id="cd00140">
    <property type="entry name" value="beta_clamp"/>
    <property type="match status" value="1"/>
</dbReference>
<dbReference type="Gene3D" id="3.70.10.10">
    <property type="match status" value="1"/>
</dbReference>
<feature type="domain" description="DNA polymerase III beta sliding clamp N-terminal" evidence="11">
    <location>
        <begin position="1"/>
        <end position="125"/>
    </location>
</feature>
<reference evidence="14 15" key="1">
    <citation type="submission" date="2019-03" db="EMBL/GenBank/DDBJ databases">
        <title>Genomic Encyclopedia of Type Strains, Phase IV (KMG-IV): sequencing the most valuable type-strain genomes for metagenomic binning, comparative biology and taxonomic classification.</title>
        <authorList>
            <person name="Goeker M."/>
        </authorList>
    </citation>
    <scope>NUCLEOTIDE SEQUENCE [LARGE SCALE GENOMIC DNA]</scope>
    <source>
        <strain evidence="14 15">DSM 28867</strain>
    </source>
</reference>
<feature type="domain" description="DNA polymerase III beta sliding clamp central" evidence="12">
    <location>
        <begin position="135"/>
        <end position="246"/>
    </location>
</feature>
<dbReference type="EMBL" id="SODD01000044">
    <property type="protein sequence ID" value="TDW13200.1"/>
    <property type="molecule type" value="Genomic_DNA"/>
</dbReference>
<dbReference type="GO" id="GO:0003887">
    <property type="term" value="F:DNA-directed DNA polymerase activity"/>
    <property type="evidence" value="ECO:0007669"/>
    <property type="project" value="UniProtKB-UniRule"/>
</dbReference>
<dbReference type="GO" id="GO:0006271">
    <property type="term" value="P:DNA strand elongation involved in DNA replication"/>
    <property type="evidence" value="ECO:0007669"/>
    <property type="project" value="TreeGrafter"/>
</dbReference>
<evidence type="ECO:0000256" key="7">
    <source>
        <dbReference type="ARBA" id="ARBA00022705"/>
    </source>
</evidence>
<keyword evidence="5 10" id="KW-0808">Transferase</keyword>
<protein>
    <recommendedName>
        <fullName evidence="3 10">Beta sliding clamp</fullName>
    </recommendedName>
</protein>
<dbReference type="InterPro" id="IPR022635">
    <property type="entry name" value="DNA_polIII_beta_C"/>
</dbReference>
<keyword evidence="8 10" id="KW-0239">DNA-directed DNA polymerase</keyword>
<comment type="subunit">
    <text evidence="10">Forms a ring-shaped head-to-tail homodimer around DNA.</text>
</comment>
<name>A0A4R7Z8Y2_9FIRM</name>
<dbReference type="NCBIfam" id="TIGR00663">
    <property type="entry name" value="dnan"/>
    <property type="match status" value="1"/>
</dbReference>
<evidence type="ECO:0000256" key="2">
    <source>
        <dbReference type="ARBA" id="ARBA00010752"/>
    </source>
</evidence>
<dbReference type="SUPFAM" id="SSF55979">
    <property type="entry name" value="DNA clamp"/>
    <property type="match status" value="3"/>
</dbReference>
<dbReference type="GO" id="GO:0003677">
    <property type="term" value="F:DNA binding"/>
    <property type="evidence" value="ECO:0007669"/>
    <property type="project" value="UniProtKB-UniRule"/>
</dbReference>
<evidence type="ECO:0000259" key="13">
    <source>
        <dbReference type="Pfam" id="PF02768"/>
    </source>
</evidence>
<keyword evidence="7 10" id="KW-0235">DNA replication</keyword>
<keyword evidence="15" id="KW-1185">Reference proteome</keyword>
<dbReference type="PANTHER" id="PTHR30478">
    <property type="entry name" value="DNA POLYMERASE III SUBUNIT BETA"/>
    <property type="match status" value="1"/>
</dbReference>
<dbReference type="Pfam" id="PF02767">
    <property type="entry name" value="DNA_pol3_beta_2"/>
    <property type="match status" value="1"/>
</dbReference>
<sequence>MFFKVDKKQLLTKLNVVSRAISNYSPLPAFSGIKFDVNENEICLMASDSDISIKNYISKRDECFLEIEQTGSIVIEAKYILDIVRKMDTEVISIEVADGVNVKIYDETSEFNIIGIYANEYPMIDFTKGEDFFTISTMKLKSVLNQTLFATSDKDNRPYLNGINVHIHDGHVDCTATDSYRLAKTSFDVDSTIDYNIIIPSKSLNELLKSLDDDQEIKVHVSNKKVQFVFEDTLIQTRLIEGSFPDTNKLIPEQFQYELKVETRDILSAIDRMSFIKNDGINIIKLDLNENESILSTKSQDIGSATEILKTASFNGESLAISFNGRYVFEAIRAIHADTITFKFSGEMKPFIIQSEENEEVLQLVLPVRTYL</sequence>
<evidence type="ECO:0000259" key="12">
    <source>
        <dbReference type="Pfam" id="PF02767"/>
    </source>
</evidence>
<keyword evidence="9" id="KW-0238">DNA-binding</keyword>
<dbReference type="OrthoDB" id="8421503at2"/>
<dbReference type="GO" id="GO:0008408">
    <property type="term" value="F:3'-5' exonuclease activity"/>
    <property type="evidence" value="ECO:0007669"/>
    <property type="project" value="InterPro"/>
</dbReference>
<dbReference type="GO" id="GO:0005737">
    <property type="term" value="C:cytoplasm"/>
    <property type="evidence" value="ECO:0007669"/>
    <property type="project" value="UniProtKB-SubCell"/>
</dbReference>
<evidence type="ECO:0000256" key="6">
    <source>
        <dbReference type="ARBA" id="ARBA00022695"/>
    </source>
</evidence>
<dbReference type="Gene3D" id="3.10.150.10">
    <property type="entry name" value="DNA Polymerase III, subunit A, domain 2"/>
    <property type="match status" value="1"/>
</dbReference>
<evidence type="ECO:0000256" key="5">
    <source>
        <dbReference type="ARBA" id="ARBA00022679"/>
    </source>
</evidence>
<dbReference type="Pfam" id="PF02768">
    <property type="entry name" value="DNA_pol3_beta_3"/>
    <property type="match status" value="1"/>
</dbReference>
<accession>A0A4R7Z8Y2</accession>
<dbReference type="Proteomes" id="UP000294743">
    <property type="component" value="Unassembled WGS sequence"/>
</dbReference>
<dbReference type="GO" id="GO:0009360">
    <property type="term" value="C:DNA polymerase III complex"/>
    <property type="evidence" value="ECO:0007669"/>
    <property type="project" value="InterPro"/>
</dbReference>
<keyword evidence="6 10" id="KW-0548">Nucleotidyltransferase</keyword>
<keyword evidence="4 10" id="KW-0963">Cytoplasm</keyword>
<organism evidence="14 15">
    <name type="scientific">Breznakia blatticola</name>
    <dbReference type="NCBI Taxonomy" id="1754012"/>
    <lineage>
        <taxon>Bacteria</taxon>
        <taxon>Bacillati</taxon>
        <taxon>Bacillota</taxon>
        <taxon>Erysipelotrichia</taxon>
        <taxon>Erysipelotrichales</taxon>
        <taxon>Erysipelotrichaceae</taxon>
        <taxon>Breznakia</taxon>
    </lineage>
</organism>
<evidence type="ECO:0000256" key="3">
    <source>
        <dbReference type="ARBA" id="ARBA00021035"/>
    </source>
</evidence>
<evidence type="ECO:0000256" key="4">
    <source>
        <dbReference type="ARBA" id="ARBA00022490"/>
    </source>
</evidence>
<comment type="subcellular location">
    <subcellularLocation>
        <location evidence="1 10">Cytoplasm</location>
    </subcellularLocation>
</comment>
<proteinExistence type="inferred from homology"/>